<accession>A0A6A6J5D3</accession>
<keyword evidence="2" id="KW-1185">Reference proteome</keyword>
<dbReference type="EMBL" id="ML987189">
    <property type="protein sequence ID" value="KAF2257090.1"/>
    <property type="molecule type" value="Genomic_DNA"/>
</dbReference>
<proteinExistence type="predicted"/>
<evidence type="ECO:0000313" key="1">
    <source>
        <dbReference type="EMBL" id="KAF2257090.1"/>
    </source>
</evidence>
<name>A0A6A6J5D3_9PLEO</name>
<dbReference type="GeneID" id="54585901"/>
<dbReference type="RefSeq" id="XP_033692094.1">
    <property type="nucleotide sequence ID" value="XM_033832571.1"/>
</dbReference>
<gene>
    <name evidence="1" type="ORF">BU26DRAFT_558505</name>
</gene>
<dbReference type="AlphaFoldDB" id="A0A6A6J5D3"/>
<dbReference type="Proteomes" id="UP000800094">
    <property type="component" value="Unassembled WGS sequence"/>
</dbReference>
<organism evidence="1 2">
    <name type="scientific">Trematosphaeria pertusa</name>
    <dbReference type="NCBI Taxonomy" id="390896"/>
    <lineage>
        <taxon>Eukaryota</taxon>
        <taxon>Fungi</taxon>
        <taxon>Dikarya</taxon>
        <taxon>Ascomycota</taxon>
        <taxon>Pezizomycotina</taxon>
        <taxon>Dothideomycetes</taxon>
        <taxon>Pleosporomycetidae</taxon>
        <taxon>Pleosporales</taxon>
        <taxon>Massarineae</taxon>
        <taxon>Trematosphaeriaceae</taxon>
        <taxon>Trematosphaeria</taxon>
    </lineage>
</organism>
<reference evidence="1" key="1">
    <citation type="journal article" date="2020" name="Stud. Mycol.">
        <title>101 Dothideomycetes genomes: a test case for predicting lifestyles and emergence of pathogens.</title>
        <authorList>
            <person name="Haridas S."/>
            <person name="Albert R."/>
            <person name="Binder M."/>
            <person name="Bloem J."/>
            <person name="Labutti K."/>
            <person name="Salamov A."/>
            <person name="Andreopoulos B."/>
            <person name="Baker S."/>
            <person name="Barry K."/>
            <person name="Bills G."/>
            <person name="Bluhm B."/>
            <person name="Cannon C."/>
            <person name="Castanera R."/>
            <person name="Culley D."/>
            <person name="Daum C."/>
            <person name="Ezra D."/>
            <person name="Gonzalez J."/>
            <person name="Henrissat B."/>
            <person name="Kuo A."/>
            <person name="Liang C."/>
            <person name="Lipzen A."/>
            <person name="Lutzoni F."/>
            <person name="Magnuson J."/>
            <person name="Mondo S."/>
            <person name="Nolan M."/>
            <person name="Ohm R."/>
            <person name="Pangilinan J."/>
            <person name="Park H.-J."/>
            <person name="Ramirez L."/>
            <person name="Alfaro M."/>
            <person name="Sun H."/>
            <person name="Tritt A."/>
            <person name="Yoshinaga Y."/>
            <person name="Zwiers L.-H."/>
            <person name="Turgeon B."/>
            <person name="Goodwin S."/>
            <person name="Spatafora J."/>
            <person name="Crous P."/>
            <person name="Grigoriev I."/>
        </authorList>
    </citation>
    <scope>NUCLEOTIDE SEQUENCE</scope>
    <source>
        <strain evidence="1">CBS 122368</strain>
    </source>
</reference>
<sequence length="208" mass="23320">MAEETKAEKFSVADVEGAKTFMEEHRESGGVFGKHRLEYQSRNNTGTSTRVPKTNLQVSPMSKATGWRSTLRTPRTVRAAKERLLNDGLARFNHNDQQNDDLKLVKHEGMLELDLDAETFVVAICNTFCIRQIVAEASQHCGGPAGILCYDSDWNDLTSDDPPSFAFEEYAGRCTKIHLSDSGQLENGVIFRDLVLHLKQRETPPPPR</sequence>
<evidence type="ECO:0000313" key="2">
    <source>
        <dbReference type="Proteomes" id="UP000800094"/>
    </source>
</evidence>
<protein>
    <submittedName>
        <fullName evidence="1">Uncharacterized protein</fullName>
    </submittedName>
</protein>